<evidence type="ECO:0000256" key="4">
    <source>
        <dbReference type="ARBA" id="ARBA00004997"/>
    </source>
</evidence>
<feature type="domain" description="Pyruvate kinase barrel" evidence="20">
    <location>
        <begin position="14"/>
        <end position="338"/>
    </location>
</feature>
<dbReference type="EC" id="2.7.1.40" evidence="7 19"/>
<gene>
    <name evidence="22" type="ORF">M0R45_014217</name>
</gene>
<keyword evidence="15" id="KW-0630">Potassium</keyword>
<keyword evidence="23" id="KW-1185">Reference proteome</keyword>
<keyword evidence="8" id="KW-0963">Cytoplasm</keyword>
<evidence type="ECO:0000256" key="1">
    <source>
        <dbReference type="ARBA" id="ARBA00001946"/>
    </source>
</evidence>
<evidence type="ECO:0000256" key="7">
    <source>
        <dbReference type="ARBA" id="ARBA00012142"/>
    </source>
</evidence>
<dbReference type="InterPro" id="IPR015795">
    <property type="entry name" value="Pyrv_Knase_C"/>
</dbReference>
<comment type="cofactor">
    <cofactor evidence="1">
        <name>Mg(2+)</name>
        <dbReference type="ChEBI" id="CHEBI:18420"/>
    </cofactor>
</comment>
<evidence type="ECO:0000256" key="17">
    <source>
        <dbReference type="ARBA" id="ARBA00023317"/>
    </source>
</evidence>
<evidence type="ECO:0000256" key="6">
    <source>
        <dbReference type="ARBA" id="ARBA00011881"/>
    </source>
</evidence>
<evidence type="ECO:0000256" key="19">
    <source>
        <dbReference type="RuleBase" id="RU000504"/>
    </source>
</evidence>
<evidence type="ECO:0000256" key="12">
    <source>
        <dbReference type="ARBA" id="ARBA00022777"/>
    </source>
</evidence>
<reference evidence="22 23" key="1">
    <citation type="journal article" date="2023" name="G3 (Bethesda)">
        <title>A chromosome-length genome assembly and annotation of blackberry (Rubus argutus, cv. 'Hillquist').</title>
        <authorList>
            <person name="Bruna T."/>
            <person name="Aryal R."/>
            <person name="Dudchenko O."/>
            <person name="Sargent D.J."/>
            <person name="Mead D."/>
            <person name="Buti M."/>
            <person name="Cavallini A."/>
            <person name="Hytonen T."/>
            <person name="Andres J."/>
            <person name="Pham M."/>
            <person name="Weisz D."/>
            <person name="Mascagni F."/>
            <person name="Usai G."/>
            <person name="Natali L."/>
            <person name="Bassil N."/>
            <person name="Fernandez G.E."/>
            <person name="Lomsadze A."/>
            <person name="Armour M."/>
            <person name="Olukolu B."/>
            <person name="Poorten T."/>
            <person name="Britton C."/>
            <person name="Davik J."/>
            <person name="Ashrafi H."/>
            <person name="Aiden E.L."/>
            <person name="Borodovsky M."/>
            <person name="Worthington M."/>
        </authorList>
    </citation>
    <scope>NUCLEOTIDE SEQUENCE [LARGE SCALE GENOMIC DNA]</scope>
    <source>
        <strain evidence="22">PI 553951</strain>
    </source>
</reference>
<dbReference type="GO" id="GO:0000287">
    <property type="term" value="F:magnesium ion binding"/>
    <property type="evidence" value="ECO:0007669"/>
    <property type="project" value="InterPro"/>
</dbReference>
<evidence type="ECO:0000256" key="18">
    <source>
        <dbReference type="ARBA" id="ARBA00048152"/>
    </source>
</evidence>
<evidence type="ECO:0000256" key="9">
    <source>
        <dbReference type="ARBA" id="ARBA00022679"/>
    </source>
</evidence>
<dbReference type="InterPro" id="IPR036918">
    <property type="entry name" value="Pyrv_Knase_C_sf"/>
</dbReference>
<dbReference type="SUPFAM" id="SSF50800">
    <property type="entry name" value="PK beta-barrel domain-like"/>
    <property type="match status" value="1"/>
</dbReference>
<dbReference type="InterPro" id="IPR001697">
    <property type="entry name" value="Pyr_Knase"/>
</dbReference>
<evidence type="ECO:0000256" key="16">
    <source>
        <dbReference type="ARBA" id="ARBA00023152"/>
    </source>
</evidence>
<dbReference type="GO" id="GO:0005737">
    <property type="term" value="C:cytoplasm"/>
    <property type="evidence" value="ECO:0007669"/>
    <property type="project" value="UniProtKB-SubCell"/>
</dbReference>
<comment type="caution">
    <text evidence="22">The sequence shown here is derived from an EMBL/GenBank/DDBJ whole genome shotgun (WGS) entry which is preliminary data.</text>
</comment>
<evidence type="ECO:0000256" key="3">
    <source>
        <dbReference type="ARBA" id="ARBA00004496"/>
    </source>
</evidence>
<name>A0AAW1XN98_RUBAR</name>
<evidence type="ECO:0000313" key="23">
    <source>
        <dbReference type="Proteomes" id="UP001457282"/>
    </source>
</evidence>
<evidence type="ECO:0000256" key="5">
    <source>
        <dbReference type="ARBA" id="ARBA00008663"/>
    </source>
</evidence>
<dbReference type="GO" id="GO:0016301">
    <property type="term" value="F:kinase activity"/>
    <property type="evidence" value="ECO:0007669"/>
    <property type="project" value="UniProtKB-KW"/>
</dbReference>
<dbReference type="InterPro" id="IPR015793">
    <property type="entry name" value="Pyrv_Knase_brl"/>
</dbReference>
<keyword evidence="9 19" id="KW-0808">Transferase</keyword>
<dbReference type="GO" id="GO:0005524">
    <property type="term" value="F:ATP binding"/>
    <property type="evidence" value="ECO:0007669"/>
    <property type="project" value="UniProtKB-KW"/>
</dbReference>
<dbReference type="SUPFAM" id="SSF52935">
    <property type="entry name" value="PK C-terminal domain-like"/>
    <property type="match status" value="1"/>
</dbReference>
<evidence type="ECO:0000256" key="11">
    <source>
        <dbReference type="ARBA" id="ARBA00022741"/>
    </source>
</evidence>
<dbReference type="PROSITE" id="PS00110">
    <property type="entry name" value="PYRUVATE_KINASE"/>
    <property type="match status" value="1"/>
</dbReference>
<dbReference type="PANTHER" id="PTHR11817">
    <property type="entry name" value="PYRUVATE KINASE"/>
    <property type="match status" value="1"/>
</dbReference>
<organism evidence="22 23">
    <name type="scientific">Rubus argutus</name>
    <name type="common">Southern blackberry</name>
    <dbReference type="NCBI Taxonomy" id="59490"/>
    <lineage>
        <taxon>Eukaryota</taxon>
        <taxon>Viridiplantae</taxon>
        <taxon>Streptophyta</taxon>
        <taxon>Embryophyta</taxon>
        <taxon>Tracheophyta</taxon>
        <taxon>Spermatophyta</taxon>
        <taxon>Magnoliopsida</taxon>
        <taxon>eudicotyledons</taxon>
        <taxon>Gunneridae</taxon>
        <taxon>Pentapetalae</taxon>
        <taxon>rosids</taxon>
        <taxon>fabids</taxon>
        <taxon>Rosales</taxon>
        <taxon>Rosaceae</taxon>
        <taxon>Rosoideae</taxon>
        <taxon>Rosoideae incertae sedis</taxon>
        <taxon>Rubus</taxon>
    </lineage>
</organism>
<dbReference type="EMBL" id="JBEDUW010000003">
    <property type="protein sequence ID" value="KAK9937424.1"/>
    <property type="molecule type" value="Genomic_DNA"/>
</dbReference>
<evidence type="ECO:0000256" key="2">
    <source>
        <dbReference type="ARBA" id="ARBA00001958"/>
    </source>
</evidence>
<sequence length="502" mass="54687">MEKVLARVGEMRPKTKIVCTLGPASRSVEMAEKLLRAGMNVARFNFSHGSHEYHQETLDNLRTAMNNTGILCAVMLDTKGPEIRTGFLKDGKPIFLHQGKEITITTDYTIHGDENMISMSYKKLAEDVTPQSDILCADGTITLKVLACDKERGLVRCRCENTATLGERKNVNLPGVVVDLPTLTEKDKVDILEWGVPNKVDVIALSFVRKGSDLVEVRKVLGEHAKFIMLMSKVENQEGVANFDEILANSDAFMVARGDLGMEIPIEKIFLAQKLMIAKANRLGKPVVTATQMLESMIKSPRPTRAEATDVANAVLDGTDCVMLSGETAAGLYPEIAVQTMAKICVSAEESINYEHLFRTMESLSKPMSPQESLASSAVHLANCTKAALILVLTKGGTTAKLVAKYRSSMPILSVVVPEITTDSFEWSCSNAAPARHSLIYRGIVPLLSSGCIRASHAESTEETVKSAIQHAKAKGLCKPGDSIVALHRVMNTDVFNIIPVM</sequence>
<keyword evidence="17" id="KW-0670">Pyruvate</keyword>
<keyword evidence="11" id="KW-0547">Nucleotide-binding</keyword>
<dbReference type="CDD" id="cd00288">
    <property type="entry name" value="Pyruvate_Kinase"/>
    <property type="match status" value="1"/>
</dbReference>
<dbReference type="Gene3D" id="3.20.20.60">
    <property type="entry name" value="Phosphoenolpyruvate-binding domains"/>
    <property type="match status" value="1"/>
</dbReference>
<dbReference type="Proteomes" id="UP001457282">
    <property type="component" value="Unassembled WGS sequence"/>
</dbReference>
<evidence type="ECO:0000256" key="10">
    <source>
        <dbReference type="ARBA" id="ARBA00022723"/>
    </source>
</evidence>
<keyword evidence="13" id="KW-0067">ATP-binding</keyword>
<keyword evidence="16 19" id="KW-0324">Glycolysis</keyword>
<dbReference type="PRINTS" id="PR01050">
    <property type="entry name" value="PYRUVTKNASE"/>
</dbReference>
<dbReference type="InterPro" id="IPR011037">
    <property type="entry name" value="Pyrv_Knase-like_insert_dom_sf"/>
</dbReference>
<accession>A0AAW1XN98</accession>
<dbReference type="NCBIfam" id="TIGR01064">
    <property type="entry name" value="pyruv_kin"/>
    <property type="match status" value="1"/>
</dbReference>
<dbReference type="GO" id="GO:0004743">
    <property type="term" value="F:pyruvate kinase activity"/>
    <property type="evidence" value="ECO:0007669"/>
    <property type="project" value="UniProtKB-EC"/>
</dbReference>
<dbReference type="Gene3D" id="2.40.33.10">
    <property type="entry name" value="PK beta-barrel domain-like"/>
    <property type="match status" value="1"/>
</dbReference>
<dbReference type="Gene3D" id="3.40.1380.20">
    <property type="entry name" value="Pyruvate kinase, C-terminal domain"/>
    <property type="match status" value="1"/>
</dbReference>
<comment type="similarity">
    <text evidence="5 19">Belongs to the pyruvate kinase family.</text>
</comment>
<evidence type="ECO:0000259" key="21">
    <source>
        <dbReference type="Pfam" id="PF02887"/>
    </source>
</evidence>
<dbReference type="SUPFAM" id="SSF51621">
    <property type="entry name" value="Phosphoenolpyruvate/pyruvate domain"/>
    <property type="match status" value="1"/>
</dbReference>
<dbReference type="InterPro" id="IPR015806">
    <property type="entry name" value="Pyrv_Knase_insert_dom_sf"/>
</dbReference>
<dbReference type="GO" id="GO:0006950">
    <property type="term" value="P:response to stress"/>
    <property type="evidence" value="ECO:0007669"/>
    <property type="project" value="UniProtKB-ARBA"/>
</dbReference>
<protein>
    <recommendedName>
        <fullName evidence="7 19">Pyruvate kinase</fullName>
        <ecNumber evidence="7 19">2.7.1.40</ecNumber>
    </recommendedName>
</protein>
<keyword evidence="14 19" id="KW-0460">Magnesium</keyword>
<dbReference type="GO" id="GO:0030955">
    <property type="term" value="F:potassium ion binding"/>
    <property type="evidence" value="ECO:0007669"/>
    <property type="project" value="InterPro"/>
</dbReference>
<dbReference type="Pfam" id="PF00224">
    <property type="entry name" value="PK"/>
    <property type="match status" value="1"/>
</dbReference>
<evidence type="ECO:0000313" key="22">
    <source>
        <dbReference type="EMBL" id="KAK9937424.1"/>
    </source>
</evidence>
<keyword evidence="12 19" id="KW-0418">Kinase</keyword>
<keyword evidence="10" id="KW-0479">Metal-binding</keyword>
<feature type="domain" description="Pyruvate kinase C-terminal" evidence="21">
    <location>
        <begin position="372"/>
        <end position="492"/>
    </location>
</feature>
<evidence type="ECO:0000259" key="20">
    <source>
        <dbReference type="Pfam" id="PF00224"/>
    </source>
</evidence>
<dbReference type="InterPro" id="IPR040442">
    <property type="entry name" value="Pyrv_kinase-like_dom_sf"/>
</dbReference>
<dbReference type="AlphaFoldDB" id="A0AAW1XN98"/>
<comment type="catalytic activity">
    <reaction evidence="18 19">
        <text>pyruvate + ATP = phosphoenolpyruvate + ADP + H(+)</text>
        <dbReference type="Rhea" id="RHEA:18157"/>
        <dbReference type="ChEBI" id="CHEBI:15361"/>
        <dbReference type="ChEBI" id="CHEBI:15378"/>
        <dbReference type="ChEBI" id="CHEBI:30616"/>
        <dbReference type="ChEBI" id="CHEBI:58702"/>
        <dbReference type="ChEBI" id="CHEBI:456216"/>
        <dbReference type="EC" id="2.7.1.40"/>
    </reaction>
</comment>
<dbReference type="FunFam" id="3.20.20.60:FF:000001">
    <property type="entry name" value="Pyruvate kinase"/>
    <property type="match status" value="1"/>
</dbReference>
<comment type="pathway">
    <text evidence="4 19">Carbohydrate degradation; glycolysis; pyruvate from D-glyceraldehyde 3-phosphate: step 5/5.</text>
</comment>
<dbReference type="FunFam" id="2.40.33.10:FF:000001">
    <property type="entry name" value="Pyruvate kinase"/>
    <property type="match status" value="1"/>
</dbReference>
<evidence type="ECO:0000256" key="13">
    <source>
        <dbReference type="ARBA" id="ARBA00022840"/>
    </source>
</evidence>
<dbReference type="FunFam" id="3.40.1380.20:FF:000005">
    <property type="entry name" value="Pyruvate kinase"/>
    <property type="match status" value="1"/>
</dbReference>
<comment type="cofactor">
    <cofactor evidence="2">
        <name>K(+)</name>
        <dbReference type="ChEBI" id="CHEBI:29103"/>
    </cofactor>
</comment>
<evidence type="ECO:0000256" key="14">
    <source>
        <dbReference type="ARBA" id="ARBA00022842"/>
    </source>
</evidence>
<dbReference type="NCBIfam" id="NF004978">
    <property type="entry name" value="PRK06354.1"/>
    <property type="match status" value="1"/>
</dbReference>
<proteinExistence type="inferred from homology"/>
<dbReference type="NCBIfam" id="NF004491">
    <property type="entry name" value="PRK05826.1"/>
    <property type="match status" value="1"/>
</dbReference>
<comment type="subunit">
    <text evidence="6">Homotetramer.</text>
</comment>
<evidence type="ECO:0000256" key="15">
    <source>
        <dbReference type="ARBA" id="ARBA00022958"/>
    </source>
</evidence>
<dbReference type="InterPro" id="IPR018209">
    <property type="entry name" value="Pyrv_Knase_AS"/>
</dbReference>
<comment type="subcellular location">
    <subcellularLocation>
        <location evidence="3">Cytoplasm</location>
    </subcellularLocation>
</comment>
<evidence type="ECO:0000256" key="8">
    <source>
        <dbReference type="ARBA" id="ARBA00022490"/>
    </source>
</evidence>
<dbReference type="Pfam" id="PF02887">
    <property type="entry name" value="PK_C"/>
    <property type="match status" value="1"/>
</dbReference>
<dbReference type="InterPro" id="IPR015813">
    <property type="entry name" value="Pyrv/PenolPyrv_kinase-like_dom"/>
</dbReference>